<dbReference type="InterPro" id="IPR042468">
    <property type="entry name" value="Peptidase_C65_otubain_sub1"/>
</dbReference>
<dbReference type="GO" id="GO:0005634">
    <property type="term" value="C:nucleus"/>
    <property type="evidence" value="ECO:0007669"/>
    <property type="project" value="TreeGrafter"/>
</dbReference>
<keyword evidence="4 7" id="KW-0833">Ubl conjugation pathway</keyword>
<dbReference type="EMBL" id="JAWZYT010001440">
    <property type="protein sequence ID" value="KAK4312136.1"/>
    <property type="molecule type" value="Genomic_DNA"/>
</dbReference>
<keyword evidence="5 7" id="KW-0378">Hydrolase</keyword>
<dbReference type="AlphaFoldDB" id="A0AAE1PP65"/>
<dbReference type="PIRSF" id="PIRSF013503">
    <property type="entry name" value="Ubiquitin_thioesterase_Otubain"/>
    <property type="match status" value="1"/>
</dbReference>
<dbReference type="EC" id="3.4.19.12" evidence="7"/>
<name>A0AAE1PP65_9EUCA</name>
<evidence type="ECO:0000256" key="7">
    <source>
        <dbReference type="PIRNR" id="PIRNR013503"/>
    </source>
</evidence>
<evidence type="ECO:0000256" key="9">
    <source>
        <dbReference type="PIRSR" id="PIRSR013503-2"/>
    </source>
</evidence>
<comment type="caution">
    <text evidence="11">The sequence shown here is derived from an EMBL/GenBank/DDBJ whole genome shotgun (WGS) entry which is preliminary data.</text>
</comment>
<feature type="site" description="Interacts with free ubiquitin" evidence="9">
    <location>
        <position position="267"/>
    </location>
</feature>
<evidence type="ECO:0000256" key="4">
    <source>
        <dbReference type="ARBA" id="ARBA00022786"/>
    </source>
</evidence>
<reference evidence="11" key="1">
    <citation type="submission" date="2023-11" db="EMBL/GenBank/DDBJ databases">
        <title>Genome assemblies of two species of porcelain crab, Petrolisthes cinctipes and Petrolisthes manimaculis (Anomura: Porcellanidae).</title>
        <authorList>
            <person name="Angst P."/>
        </authorList>
    </citation>
    <scope>NUCLEOTIDE SEQUENCE</scope>
    <source>
        <strain evidence="11">PB745_02</strain>
        <tissue evidence="11">Gill</tissue>
    </source>
</reference>
<dbReference type="InterPro" id="IPR019400">
    <property type="entry name" value="Peptidase_C65_otubain"/>
</dbReference>
<dbReference type="GO" id="GO:0006508">
    <property type="term" value="P:proteolysis"/>
    <property type="evidence" value="ECO:0007669"/>
    <property type="project" value="UniProtKB-KW"/>
</dbReference>
<evidence type="ECO:0000256" key="2">
    <source>
        <dbReference type="ARBA" id="ARBA00006579"/>
    </source>
</evidence>
<keyword evidence="12" id="KW-1185">Reference proteome</keyword>
<protein>
    <recommendedName>
        <fullName evidence="7">Ubiquitin thioesterase</fullName>
        <ecNumber evidence="7">3.4.19.12</ecNumber>
    </recommendedName>
</protein>
<feature type="active site" description="Nucleophile" evidence="8">
    <location>
        <position position="121"/>
    </location>
</feature>
<feature type="site" description="Interacts with free ubiquitin" evidence="9">
    <location>
        <position position="291"/>
    </location>
</feature>
<dbReference type="InterPro" id="IPR016615">
    <property type="entry name" value="Otubain"/>
</dbReference>
<dbReference type="PANTHER" id="PTHR12931:SF15">
    <property type="entry name" value="UBIQUITIN THIOESTERASE OTUBAIN-LIKE"/>
    <property type="match status" value="1"/>
</dbReference>
<evidence type="ECO:0000259" key="10">
    <source>
        <dbReference type="PROSITE" id="PS50802"/>
    </source>
</evidence>
<evidence type="ECO:0000256" key="8">
    <source>
        <dbReference type="PIRSR" id="PIRSR013503-1"/>
    </source>
</evidence>
<dbReference type="Pfam" id="PF10275">
    <property type="entry name" value="Peptidase_C65"/>
    <property type="match status" value="1"/>
</dbReference>
<gene>
    <name evidence="11" type="ORF">Pmani_016429</name>
</gene>
<feature type="site" description="Interacts with free ubiquitin" evidence="9">
    <location>
        <position position="265"/>
    </location>
</feature>
<dbReference type="Gene3D" id="1.20.1300.20">
    <property type="entry name" value="Peptidase C65 Otubain, subdomain 2"/>
    <property type="match status" value="1"/>
</dbReference>
<dbReference type="Proteomes" id="UP001292094">
    <property type="component" value="Unassembled WGS sequence"/>
</dbReference>
<evidence type="ECO:0000256" key="6">
    <source>
        <dbReference type="ARBA" id="ARBA00022807"/>
    </source>
</evidence>
<sequence length="303" mass="34509">MFSDIKAGDTTPTHNHSSVRDWIVGDACTIHYTVMEQQHNAQESPTKPSEYDPDINQDELIKAQEKQIAEEIKANTAMIGSLDDLSTLEQEYSNDPVYSGKVKTLLPKYCNVRRTRPDGNCFLRGFIFAYLEYCIHHRDELARFKKYLEGSKEELFEMGFPKFTTEDFHDMFMEVVSDLEGSGSVDRVEAVCNDGGTSDYLVVYLRLLISSHLQKNAEFFSFFIEGGRTVEEFCKQEVEPMYRECDHLHIVALTAAVGVGVRVMYLDRGEGAAVASHDFPEDSTPVIHLLYRPGHYDILYNKA</sequence>
<feature type="domain" description="OTU" evidence="10">
    <location>
        <begin position="110"/>
        <end position="302"/>
    </location>
</feature>
<comment type="similarity">
    <text evidence="2 7">Belongs to the peptidase C65 family.</text>
</comment>
<proteinExistence type="inferred from homology"/>
<evidence type="ECO:0000313" key="11">
    <source>
        <dbReference type="EMBL" id="KAK4312136.1"/>
    </source>
</evidence>
<keyword evidence="3 7" id="KW-0645">Protease</keyword>
<feature type="site" description="Interacts with free ubiquitin" evidence="9">
    <location>
        <position position="296"/>
    </location>
</feature>
<comment type="catalytic activity">
    <reaction evidence="1 7">
        <text>Thiol-dependent hydrolysis of ester, thioester, amide, peptide and isopeptide bonds formed by the C-terminal Gly of ubiquitin (a 76-residue protein attached to proteins as an intracellular targeting signal).</text>
        <dbReference type="EC" id="3.4.19.12"/>
    </reaction>
</comment>
<dbReference type="InterPro" id="IPR038765">
    <property type="entry name" value="Papain-like_cys_pep_sf"/>
</dbReference>
<dbReference type="GO" id="GO:0071108">
    <property type="term" value="P:protein K48-linked deubiquitination"/>
    <property type="evidence" value="ECO:0007669"/>
    <property type="project" value="TreeGrafter"/>
</dbReference>
<dbReference type="CDD" id="cd22763">
    <property type="entry name" value="OTUB1"/>
    <property type="match status" value="1"/>
</dbReference>
<dbReference type="GO" id="GO:0004843">
    <property type="term" value="F:cysteine-type deubiquitinase activity"/>
    <property type="evidence" value="ECO:0007669"/>
    <property type="project" value="UniProtKB-UniRule"/>
</dbReference>
<feature type="active site" evidence="8">
    <location>
        <position position="295"/>
    </location>
</feature>
<dbReference type="PROSITE" id="PS50802">
    <property type="entry name" value="OTU"/>
    <property type="match status" value="1"/>
</dbReference>
<dbReference type="Gene3D" id="3.30.200.60">
    <property type="entry name" value="Peptidase C65 Otubain, subdomain 1"/>
    <property type="match status" value="1"/>
</dbReference>
<dbReference type="InterPro" id="IPR003323">
    <property type="entry name" value="OTU_dom"/>
</dbReference>
<dbReference type="SUPFAM" id="SSF54001">
    <property type="entry name" value="Cysteine proteinases"/>
    <property type="match status" value="1"/>
</dbReference>
<organism evidence="11 12">
    <name type="scientific">Petrolisthes manimaculis</name>
    <dbReference type="NCBI Taxonomy" id="1843537"/>
    <lineage>
        <taxon>Eukaryota</taxon>
        <taxon>Metazoa</taxon>
        <taxon>Ecdysozoa</taxon>
        <taxon>Arthropoda</taxon>
        <taxon>Crustacea</taxon>
        <taxon>Multicrustacea</taxon>
        <taxon>Malacostraca</taxon>
        <taxon>Eumalacostraca</taxon>
        <taxon>Eucarida</taxon>
        <taxon>Decapoda</taxon>
        <taxon>Pleocyemata</taxon>
        <taxon>Anomura</taxon>
        <taxon>Galatheoidea</taxon>
        <taxon>Porcellanidae</taxon>
        <taxon>Petrolisthes</taxon>
    </lineage>
</organism>
<accession>A0AAE1PP65</accession>
<evidence type="ECO:0000256" key="3">
    <source>
        <dbReference type="ARBA" id="ARBA00022670"/>
    </source>
</evidence>
<dbReference type="InterPro" id="IPR042467">
    <property type="entry name" value="Peptidase_C65_otubain_sub2"/>
</dbReference>
<feature type="active site" evidence="8">
    <location>
        <position position="118"/>
    </location>
</feature>
<evidence type="ECO:0000256" key="5">
    <source>
        <dbReference type="ARBA" id="ARBA00022801"/>
    </source>
</evidence>
<dbReference type="PANTHER" id="PTHR12931">
    <property type="entry name" value="UBIQUITIN THIOLESTERASE PROTEIN OTUB"/>
    <property type="match status" value="1"/>
</dbReference>
<evidence type="ECO:0000313" key="12">
    <source>
        <dbReference type="Proteomes" id="UP001292094"/>
    </source>
</evidence>
<keyword evidence="6 7" id="KW-0788">Thiol protease</keyword>
<evidence type="ECO:0000256" key="1">
    <source>
        <dbReference type="ARBA" id="ARBA00000707"/>
    </source>
</evidence>
<dbReference type="FunFam" id="1.20.1300.20:FF:000001">
    <property type="entry name" value="Ubiquitin thioesterase OTUB1"/>
    <property type="match status" value="1"/>
</dbReference>
<dbReference type="GO" id="GO:0043130">
    <property type="term" value="F:ubiquitin binding"/>
    <property type="evidence" value="ECO:0007669"/>
    <property type="project" value="UniProtKB-UniRule"/>
</dbReference>